<dbReference type="SUPFAM" id="SSF54637">
    <property type="entry name" value="Thioesterase/thiol ester dehydrase-isomerase"/>
    <property type="match status" value="1"/>
</dbReference>
<dbReference type="GO" id="GO:0047617">
    <property type="term" value="F:fatty acyl-CoA hydrolase activity"/>
    <property type="evidence" value="ECO:0007669"/>
    <property type="project" value="TreeGrafter"/>
</dbReference>
<dbReference type="InterPro" id="IPR050563">
    <property type="entry name" value="4-hydroxybenzoyl-CoA_TE"/>
</dbReference>
<dbReference type="EMBL" id="RJSF01000019">
    <property type="protein sequence ID" value="RNM15817.1"/>
    <property type="molecule type" value="Genomic_DNA"/>
</dbReference>
<sequence length="172" mass="18715">MPDRSRPTRGEYRAWRQATTRWADDDVYGHMNNARYFELIDTAVNVHLAEATGVDIRTLPAVGVVAEVSCRYFREVGYPDPIDLGLAVERIGTSSIVYRIGIFQGGTGGPEDEAAAEGRFVHVYVEAASPGRGADDDGHREARRSVPVPEIVRAAVEPLLADTSDSPDSNDG</sequence>
<dbReference type="PANTHER" id="PTHR31793:SF27">
    <property type="entry name" value="NOVEL THIOESTERASE SUPERFAMILY DOMAIN AND SAPOSIN A-TYPE DOMAIN CONTAINING PROTEIN (0610012H03RIK)"/>
    <property type="match status" value="1"/>
</dbReference>
<dbReference type="RefSeq" id="WP_123222068.1">
    <property type="nucleotide sequence ID" value="NZ_RJSF01000019.1"/>
</dbReference>
<keyword evidence="5" id="KW-1185">Reference proteome</keyword>
<feature type="region of interest" description="Disordered" evidence="3">
    <location>
        <begin position="129"/>
        <end position="149"/>
    </location>
</feature>
<evidence type="ECO:0000256" key="1">
    <source>
        <dbReference type="ARBA" id="ARBA00005953"/>
    </source>
</evidence>
<name>A0A3N0GTN9_9ACTN</name>
<keyword evidence="2" id="KW-0378">Hydrolase</keyword>
<dbReference type="Pfam" id="PF13279">
    <property type="entry name" value="4HBT_2"/>
    <property type="match status" value="1"/>
</dbReference>
<comment type="similarity">
    <text evidence="1">Belongs to the 4-hydroxybenzoyl-CoA thioesterase family.</text>
</comment>
<dbReference type="OrthoDB" id="9799036at2"/>
<proteinExistence type="inferred from homology"/>
<comment type="caution">
    <text evidence="4">The sequence shown here is derived from an EMBL/GenBank/DDBJ whole genome shotgun (WGS) entry which is preliminary data.</text>
</comment>
<dbReference type="Gene3D" id="3.10.129.10">
    <property type="entry name" value="Hotdog Thioesterase"/>
    <property type="match status" value="1"/>
</dbReference>
<feature type="compositionally biased region" description="Basic and acidic residues" evidence="3">
    <location>
        <begin position="133"/>
        <end position="144"/>
    </location>
</feature>
<reference evidence="4 5" key="1">
    <citation type="submission" date="2018-11" db="EMBL/GenBank/DDBJ databases">
        <authorList>
            <person name="Li F."/>
        </authorList>
    </citation>
    <scope>NUCLEOTIDE SEQUENCE [LARGE SCALE GENOMIC DNA]</scope>
    <source>
        <strain evidence="4 5">Gsoil 818</strain>
    </source>
</reference>
<organism evidence="4 5">
    <name type="scientific">Nocardioides pocheonensis</name>
    <dbReference type="NCBI Taxonomy" id="661485"/>
    <lineage>
        <taxon>Bacteria</taxon>
        <taxon>Bacillati</taxon>
        <taxon>Actinomycetota</taxon>
        <taxon>Actinomycetes</taxon>
        <taxon>Propionibacteriales</taxon>
        <taxon>Nocardioidaceae</taxon>
        <taxon>Nocardioides</taxon>
    </lineage>
</organism>
<dbReference type="Proteomes" id="UP000279994">
    <property type="component" value="Unassembled WGS sequence"/>
</dbReference>
<dbReference type="AlphaFoldDB" id="A0A3N0GTN9"/>
<dbReference type="CDD" id="cd00586">
    <property type="entry name" value="4HBT"/>
    <property type="match status" value="1"/>
</dbReference>
<evidence type="ECO:0000256" key="2">
    <source>
        <dbReference type="ARBA" id="ARBA00022801"/>
    </source>
</evidence>
<protein>
    <submittedName>
        <fullName evidence="4">Acyl-CoA thioesterase</fullName>
    </submittedName>
</protein>
<evidence type="ECO:0000313" key="4">
    <source>
        <dbReference type="EMBL" id="RNM15817.1"/>
    </source>
</evidence>
<dbReference type="InterPro" id="IPR029069">
    <property type="entry name" value="HotDog_dom_sf"/>
</dbReference>
<gene>
    <name evidence="4" type="ORF">EFL26_06485</name>
</gene>
<evidence type="ECO:0000256" key="3">
    <source>
        <dbReference type="SAM" id="MobiDB-lite"/>
    </source>
</evidence>
<evidence type="ECO:0000313" key="5">
    <source>
        <dbReference type="Proteomes" id="UP000279994"/>
    </source>
</evidence>
<accession>A0A3N0GTN9</accession>
<dbReference type="PANTHER" id="PTHR31793">
    <property type="entry name" value="4-HYDROXYBENZOYL-COA THIOESTERASE FAMILY MEMBER"/>
    <property type="match status" value="1"/>
</dbReference>